<dbReference type="CDD" id="cd03784">
    <property type="entry name" value="GT1_Gtf-like"/>
    <property type="match status" value="1"/>
</dbReference>
<sequence>MDRHLAFVNVPGHGHVNPTLPVVAELVRRGWRVSYATHERFTRAVEDAGATLIPTQTDMPVPPRLTDFDPDRFAGLLEQFVSDARVDVPRLEAHFRQDPPQAVCYGRMSLTGRVLAGRLGLADVALVPVLASNEQFSPFGGFASSIFGPDQPALRRARQAMQDFAAEQGLGPQAHPMTGPPASLNIVFVPREFQPAADTFDERFRFVGPAPGRREDDPGWRPPPGGAPVLFISLGTAFNNRPDFFRMCLDAFGDGPWQVAMAVGERVDPGELGPVPPNVEVRPYFPQPTVLRHAGAFVSHAGMNSTMESLYYAVPLVTAPQMPEQEANARRVEELGLGRRLVPDDLTPQRLRAAVDEVAADERIRANLAAMRTSIREAGGAVAAADAIEERLAADP</sequence>
<dbReference type="SUPFAM" id="SSF53756">
    <property type="entry name" value="UDP-Glycosyltransferase/glycogen phosphorylase"/>
    <property type="match status" value="1"/>
</dbReference>
<dbReference type="Proteomes" id="UP000820669">
    <property type="component" value="Unassembled WGS sequence"/>
</dbReference>
<organism evidence="3 4">
    <name type="scientific">Pseudonocardia acidicola</name>
    <dbReference type="NCBI Taxonomy" id="2724939"/>
    <lineage>
        <taxon>Bacteria</taxon>
        <taxon>Bacillati</taxon>
        <taxon>Actinomycetota</taxon>
        <taxon>Actinomycetes</taxon>
        <taxon>Pseudonocardiales</taxon>
        <taxon>Pseudonocardiaceae</taxon>
        <taxon>Pseudonocardia</taxon>
    </lineage>
</organism>
<accession>A0ABX1SDA2</accession>
<dbReference type="PANTHER" id="PTHR48050">
    <property type="entry name" value="STEROL 3-BETA-GLUCOSYLTRANSFERASE"/>
    <property type="match status" value="1"/>
</dbReference>
<evidence type="ECO:0000313" key="4">
    <source>
        <dbReference type="Proteomes" id="UP000820669"/>
    </source>
</evidence>
<dbReference type="RefSeq" id="WP_169382276.1">
    <property type="nucleotide sequence ID" value="NZ_JAAXLA010000027.1"/>
</dbReference>
<evidence type="ECO:0000256" key="2">
    <source>
        <dbReference type="ARBA" id="ARBA00022679"/>
    </source>
</evidence>
<dbReference type="EMBL" id="JAAXLA010000027">
    <property type="protein sequence ID" value="NMH98837.1"/>
    <property type="molecule type" value="Genomic_DNA"/>
</dbReference>
<dbReference type="InterPro" id="IPR002213">
    <property type="entry name" value="UDP_glucos_trans"/>
</dbReference>
<dbReference type="NCBIfam" id="TIGR01426">
    <property type="entry name" value="MGT"/>
    <property type="match status" value="1"/>
</dbReference>
<keyword evidence="2 3" id="KW-0808">Transferase</keyword>
<evidence type="ECO:0000256" key="1">
    <source>
        <dbReference type="ARBA" id="ARBA00009995"/>
    </source>
</evidence>
<gene>
    <name evidence="3" type="ORF">HF526_16205</name>
</gene>
<name>A0ABX1SDA2_9PSEU</name>
<dbReference type="InterPro" id="IPR006326">
    <property type="entry name" value="UDPGT_MGT-like"/>
</dbReference>
<comment type="caution">
    <text evidence="3">The sequence shown here is derived from an EMBL/GenBank/DDBJ whole genome shotgun (WGS) entry which is preliminary data.</text>
</comment>
<reference evidence="3 4" key="1">
    <citation type="submission" date="2020-04" db="EMBL/GenBank/DDBJ databases">
        <authorList>
            <person name="Klaysubun C."/>
            <person name="Duangmal K."/>
            <person name="Lipun K."/>
        </authorList>
    </citation>
    <scope>NUCLEOTIDE SEQUENCE [LARGE SCALE GENOMIC DNA]</scope>
    <source>
        <strain evidence="3 4">K10HN5</strain>
    </source>
</reference>
<dbReference type="PANTHER" id="PTHR48050:SF13">
    <property type="entry name" value="STEROL 3-BETA-GLUCOSYLTRANSFERASE UGT80A2"/>
    <property type="match status" value="1"/>
</dbReference>
<dbReference type="GO" id="GO:0016740">
    <property type="term" value="F:transferase activity"/>
    <property type="evidence" value="ECO:0007669"/>
    <property type="project" value="UniProtKB-KW"/>
</dbReference>
<keyword evidence="4" id="KW-1185">Reference proteome</keyword>
<proteinExistence type="inferred from homology"/>
<evidence type="ECO:0000313" key="3">
    <source>
        <dbReference type="EMBL" id="NMH98837.1"/>
    </source>
</evidence>
<dbReference type="Pfam" id="PF00201">
    <property type="entry name" value="UDPGT"/>
    <property type="match status" value="1"/>
</dbReference>
<dbReference type="InterPro" id="IPR050426">
    <property type="entry name" value="Glycosyltransferase_28"/>
</dbReference>
<comment type="similarity">
    <text evidence="1">Belongs to the UDP-glycosyltransferase family.</text>
</comment>
<protein>
    <submittedName>
        <fullName evidence="3">Glycosyl transferase</fullName>
    </submittedName>
</protein>
<dbReference type="Gene3D" id="3.40.50.2000">
    <property type="entry name" value="Glycogen Phosphorylase B"/>
    <property type="match status" value="2"/>
</dbReference>